<dbReference type="InterPro" id="IPR047951">
    <property type="entry name" value="Transpos_ISL3"/>
</dbReference>
<evidence type="ECO:0000313" key="3">
    <source>
        <dbReference type="EMBL" id="MCT2593131.1"/>
    </source>
</evidence>
<evidence type="ECO:0000259" key="2">
    <source>
        <dbReference type="Pfam" id="PF14690"/>
    </source>
</evidence>
<gene>
    <name evidence="3" type="ORF">LHJ74_25010</name>
</gene>
<dbReference type="PANTHER" id="PTHR33498">
    <property type="entry name" value="TRANSPOSASE FOR INSERTION SEQUENCE ELEMENT IS1557"/>
    <property type="match status" value="1"/>
</dbReference>
<dbReference type="Proteomes" id="UP001156389">
    <property type="component" value="Unassembled WGS sequence"/>
</dbReference>
<dbReference type="InterPro" id="IPR029261">
    <property type="entry name" value="Transposase_Znf"/>
</dbReference>
<reference evidence="3 4" key="1">
    <citation type="submission" date="2021-10" db="EMBL/GenBank/DDBJ databases">
        <title>Streptomyces gossypii sp. nov., isolated from soil collected from cotton field.</title>
        <authorList>
            <person name="Ge X."/>
            <person name="Chen X."/>
            <person name="Liu W."/>
        </authorList>
    </citation>
    <scope>NUCLEOTIDE SEQUENCE [LARGE SCALE GENOMIC DNA]</scope>
    <source>
        <strain evidence="3 4">N2-109</strain>
    </source>
</reference>
<accession>A0ABT2JZ62</accession>
<protein>
    <submittedName>
        <fullName evidence="3">Transposase family protein</fullName>
    </submittedName>
</protein>
<evidence type="ECO:0000313" key="4">
    <source>
        <dbReference type="Proteomes" id="UP001156389"/>
    </source>
</evidence>
<name>A0ABT2JZ62_9ACTN</name>
<comment type="caution">
    <text evidence="3">The sequence shown here is derived from an EMBL/GenBank/DDBJ whole genome shotgun (WGS) entry which is preliminary data.</text>
</comment>
<dbReference type="PANTHER" id="PTHR33498:SF1">
    <property type="entry name" value="TRANSPOSASE FOR INSERTION SEQUENCE ELEMENT IS1557"/>
    <property type="match status" value="1"/>
</dbReference>
<dbReference type="EMBL" id="JAJAGO010000012">
    <property type="protein sequence ID" value="MCT2593131.1"/>
    <property type="molecule type" value="Genomic_DNA"/>
</dbReference>
<dbReference type="RefSeq" id="WP_260220559.1">
    <property type="nucleotide sequence ID" value="NZ_JAJAGO010000012.1"/>
</dbReference>
<proteinExistence type="predicted"/>
<keyword evidence="4" id="KW-1185">Reference proteome</keyword>
<organism evidence="3 4">
    <name type="scientific">Streptomyces gossypii</name>
    <dbReference type="NCBI Taxonomy" id="2883101"/>
    <lineage>
        <taxon>Bacteria</taxon>
        <taxon>Bacillati</taxon>
        <taxon>Actinomycetota</taxon>
        <taxon>Actinomycetes</taxon>
        <taxon>Kitasatosporales</taxon>
        <taxon>Streptomycetaceae</taxon>
        <taxon>Streptomyces</taxon>
    </lineage>
</organism>
<sequence>MLSVDVDIARVRVDAHSTSRGAACPQCGIWSARVHSSYLRFPADVPSGGRRVVLHLSVRRFRILDRVCPRRTFVEQIPGLTRKHGQCTERLRSRLASVGLALAGRAGARLSAVLGVSVSRSTVLRLVSALPEPDIPSPRVVGVDEFATRRGHAYGTVLVDVETRRPVDLLTDREAPSVAGVACRPPRDRGRLPRPCAVLRGRRQGRGTASPPGR</sequence>
<feature type="region of interest" description="Disordered" evidence="1">
    <location>
        <begin position="184"/>
        <end position="214"/>
    </location>
</feature>
<feature type="domain" description="Transposase IS204/IS1001/IS1096/IS1165 zinc-finger" evidence="2">
    <location>
        <begin position="22"/>
        <end position="62"/>
    </location>
</feature>
<evidence type="ECO:0000256" key="1">
    <source>
        <dbReference type="SAM" id="MobiDB-lite"/>
    </source>
</evidence>
<dbReference type="Pfam" id="PF14690">
    <property type="entry name" value="Zn_ribbon_ISL3"/>
    <property type="match status" value="1"/>
</dbReference>